<keyword evidence="1" id="KW-0472">Membrane</keyword>
<sequence>MHHPTHRNSLDSRLLATNQVDNLGPILCLSHSFYIILHFIVFFKFPVDYPVRCGAISCILCPIPPSCEPLLCAFTLPFICTTVRASILVIVAAITLPHRTLSTITFAI</sequence>
<dbReference type="OrthoDB" id="10457956at2759"/>
<keyword evidence="3" id="KW-1185">Reference proteome</keyword>
<organism evidence="2 3">
    <name type="scientific">Suillus luteus UH-Slu-Lm8-n1</name>
    <dbReference type="NCBI Taxonomy" id="930992"/>
    <lineage>
        <taxon>Eukaryota</taxon>
        <taxon>Fungi</taxon>
        <taxon>Dikarya</taxon>
        <taxon>Basidiomycota</taxon>
        <taxon>Agaricomycotina</taxon>
        <taxon>Agaricomycetes</taxon>
        <taxon>Agaricomycetidae</taxon>
        <taxon>Boletales</taxon>
        <taxon>Suillineae</taxon>
        <taxon>Suillaceae</taxon>
        <taxon>Suillus</taxon>
    </lineage>
</organism>
<protein>
    <submittedName>
        <fullName evidence="2">Uncharacterized protein</fullName>
    </submittedName>
</protein>
<name>A0A0D0AAQ5_9AGAM</name>
<dbReference type="Proteomes" id="UP000054485">
    <property type="component" value="Unassembled WGS sequence"/>
</dbReference>
<evidence type="ECO:0000256" key="1">
    <source>
        <dbReference type="SAM" id="Phobius"/>
    </source>
</evidence>
<keyword evidence="1" id="KW-1133">Transmembrane helix</keyword>
<reference evidence="3" key="2">
    <citation type="submission" date="2015-01" db="EMBL/GenBank/DDBJ databases">
        <title>Evolutionary Origins and Diversification of the Mycorrhizal Mutualists.</title>
        <authorList>
            <consortium name="DOE Joint Genome Institute"/>
            <consortium name="Mycorrhizal Genomics Consortium"/>
            <person name="Kohler A."/>
            <person name="Kuo A."/>
            <person name="Nagy L.G."/>
            <person name="Floudas D."/>
            <person name="Copeland A."/>
            <person name="Barry K.W."/>
            <person name="Cichocki N."/>
            <person name="Veneault-Fourrey C."/>
            <person name="LaButti K."/>
            <person name="Lindquist E.A."/>
            <person name="Lipzen A."/>
            <person name="Lundell T."/>
            <person name="Morin E."/>
            <person name="Murat C."/>
            <person name="Riley R."/>
            <person name="Ohm R."/>
            <person name="Sun H."/>
            <person name="Tunlid A."/>
            <person name="Henrissat B."/>
            <person name="Grigoriev I.V."/>
            <person name="Hibbett D.S."/>
            <person name="Martin F."/>
        </authorList>
    </citation>
    <scope>NUCLEOTIDE SEQUENCE [LARGE SCALE GENOMIC DNA]</scope>
    <source>
        <strain evidence="3">UH-Slu-Lm8-n1</strain>
    </source>
</reference>
<proteinExistence type="predicted"/>
<reference evidence="2 3" key="1">
    <citation type="submission" date="2014-04" db="EMBL/GenBank/DDBJ databases">
        <authorList>
            <consortium name="DOE Joint Genome Institute"/>
            <person name="Kuo A."/>
            <person name="Ruytinx J."/>
            <person name="Rineau F."/>
            <person name="Colpaert J."/>
            <person name="Kohler A."/>
            <person name="Nagy L.G."/>
            <person name="Floudas D."/>
            <person name="Copeland A."/>
            <person name="Barry K.W."/>
            <person name="Cichocki N."/>
            <person name="Veneault-Fourrey C."/>
            <person name="LaButti K."/>
            <person name="Lindquist E.A."/>
            <person name="Lipzen A."/>
            <person name="Lundell T."/>
            <person name="Morin E."/>
            <person name="Murat C."/>
            <person name="Sun H."/>
            <person name="Tunlid A."/>
            <person name="Henrissat B."/>
            <person name="Grigoriev I.V."/>
            <person name="Hibbett D.S."/>
            <person name="Martin F."/>
            <person name="Nordberg H.P."/>
            <person name="Cantor M.N."/>
            <person name="Hua S.X."/>
        </authorList>
    </citation>
    <scope>NUCLEOTIDE SEQUENCE [LARGE SCALE GENOMIC DNA]</scope>
    <source>
        <strain evidence="2 3">UH-Slu-Lm8-n1</strain>
    </source>
</reference>
<evidence type="ECO:0000313" key="2">
    <source>
        <dbReference type="EMBL" id="KIK47345.1"/>
    </source>
</evidence>
<dbReference type="InParanoid" id="A0A0D0AAQ5"/>
<dbReference type="AlphaFoldDB" id="A0A0D0AAQ5"/>
<accession>A0A0D0AAQ5</accession>
<gene>
    <name evidence="2" type="ORF">CY34DRAFT_266001</name>
</gene>
<feature type="transmembrane region" description="Helical" evidence="1">
    <location>
        <begin position="23"/>
        <end position="43"/>
    </location>
</feature>
<evidence type="ECO:0000313" key="3">
    <source>
        <dbReference type="Proteomes" id="UP000054485"/>
    </source>
</evidence>
<keyword evidence="1" id="KW-0812">Transmembrane</keyword>
<dbReference type="EMBL" id="KN835148">
    <property type="protein sequence ID" value="KIK47345.1"/>
    <property type="molecule type" value="Genomic_DNA"/>
</dbReference>
<dbReference type="HOGENOM" id="CLU_2198738_0_0_1"/>